<dbReference type="GO" id="GO:0035725">
    <property type="term" value="P:sodium ion transmembrane transport"/>
    <property type="evidence" value="ECO:0007669"/>
    <property type="project" value="TreeGrafter"/>
</dbReference>
<dbReference type="OrthoDB" id="9614357at2759"/>
<evidence type="ECO:0000313" key="9">
    <source>
        <dbReference type="Proteomes" id="UP000092124"/>
    </source>
</evidence>
<accession>A0A1A6G2C9</accession>
<evidence type="ECO:0000256" key="7">
    <source>
        <dbReference type="SAM" id="Phobius"/>
    </source>
</evidence>
<proteinExistence type="predicted"/>
<dbReference type="InterPro" id="IPR000175">
    <property type="entry name" value="Na/ntran_symport"/>
</dbReference>
<dbReference type="GO" id="GO:0006865">
    <property type="term" value="P:amino acid transport"/>
    <property type="evidence" value="ECO:0007669"/>
    <property type="project" value="TreeGrafter"/>
</dbReference>
<evidence type="ECO:0000256" key="1">
    <source>
        <dbReference type="ARBA" id="ARBA00004141"/>
    </source>
</evidence>
<keyword evidence="2" id="KW-0813">Transport</keyword>
<evidence type="ECO:0000256" key="6">
    <source>
        <dbReference type="SAM" id="MobiDB-lite"/>
    </source>
</evidence>
<evidence type="ECO:0000256" key="3">
    <source>
        <dbReference type="ARBA" id="ARBA00022692"/>
    </source>
</evidence>
<dbReference type="Proteomes" id="UP000092124">
    <property type="component" value="Unassembled WGS sequence"/>
</dbReference>
<feature type="transmembrane region" description="Helical" evidence="7">
    <location>
        <begin position="92"/>
        <end position="113"/>
    </location>
</feature>
<dbReference type="Pfam" id="PF00209">
    <property type="entry name" value="SNF"/>
    <property type="match status" value="1"/>
</dbReference>
<dbReference type="SUPFAM" id="SSF161070">
    <property type="entry name" value="SNF-like"/>
    <property type="match status" value="1"/>
</dbReference>
<gene>
    <name evidence="8" type="ORF">A6R68_08495</name>
</gene>
<keyword evidence="9" id="KW-1185">Reference proteome</keyword>
<evidence type="ECO:0008006" key="10">
    <source>
        <dbReference type="Google" id="ProtNLM"/>
    </source>
</evidence>
<comment type="caution">
    <text evidence="8">The sequence shown here is derived from an EMBL/GenBank/DDBJ whole genome shotgun (WGS) entry which is preliminary data.</text>
</comment>
<dbReference type="EMBL" id="LZPO01107902">
    <property type="protein sequence ID" value="OBS60343.1"/>
    <property type="molecule type" value="Genomic_DNA"/>
</dbReference>
<comment type="subcellular location">
    <subcellularLocation>
        <location evidence="1">Membrane</location>
        <topology evidence="1">Multi-pass membrane protein</topology>
    </subcellularLocation>
</comment>
<feature type="region of interest" description="Disordered" evidence="6">
    <location>
        <begin position="1"/>
        <end position="30"/>
    </location>
</feature>
<dbReference type="PANTHER" id="PTHR11616">
    <property type="entry name" value="SODIUM/CHLORIDE DEPENDENT TRANSPORTER"/>
    <property type="match status" value="1"/>
</dbReference>
<sequence length="209" mass="23750">MEQHLKVSPKAKKKEEPTSRKRSNNPTSLSWGFKTTEVRITKIPNHFQGKKTENTLILMAFSIGLGSMWRFPYLCHQNGGGEAMACATHPSAGSFLLTYLILLLLVGIPLLYIEMVIGHNIRAWKHLVLWLRGLGYSSILVGLPCPPQACVLVSLYNSALISWRLFYLGQSFDYRPPWAYCPMVENVSLIDSPGLRTVPHQYFWYHTIL</sequence>
<keyword evidence="4 7" id="KW-1133">Transmembrane helix</keyword>
<feature type="transmembrane region" description="Helical" evidence="7">
    <location>
        <begin position="55"/>
        <end position="72"/>
    </location>
</feature>
<dbReference type="GO" id="GO:0005886">
    <property type="term" value="C:plasma membrane"/>
    <property type="evidence" value="ECO:0007669"/>
    <property type="project" value="TreeGrafter"/>
</dbReference>
<keyword evidence="5 7" id="KW-0472">Membrane</keyword>
<dbReference type="STRING" id="56216.A0A1A6G2C9"/>
<evidence type="ECO:0000256" key="2">
    <source>
        <dbReference type="ARBA" id="ARBA00022448"/>
    </source>
</evidence>
<dbReference type="InterPro" id="IPR037272">
    <property type="entry name" value="SNS_sf"/>
</dbReference>
<dbReference type="PROSITE" id="PS50267">
    <property type="entry name" value="NA_NEUROTRAN_SYMP_3"/>
    <property type="match status" value="1"/>
</dbReference>
<organism evidence="8 9">
    <name type="scientific">Neotoma lepida</name>
    <name type="common">Desert woodrat</name>
    <dbReference type="NCBI Taxonomy" id="56216"/>
    <lineage>
        <taxon>Eukaryota</taxon>
        <taxon>Metazoa</taxon>
        <taxon>Chordata</taxon>
        <taxon>Craniata</taxon>
        <taxon>Vertebrata</taxon>
        <taxon>Euteleostomi</taxon>
        <taxon>Mammalia</taxon>
        <taxon>Eutheria</taxon>
        <taxon>Euarchontoglires</taxon>
        <taxon>Glires</taxon>
        <taxon>Rodentia</taxon>
        <taxon>Myomorpha</taxon>
        <taxon>Muroidea</taxon>
        <taxon>Cricetidae</taxon>
        <taxon>Neotominae</taxon>
        <taxon>Neotoma</taxon>
    </lineage>
</organism>
<protein>
    <recommendedName>
        <fullName evidence="10">Transporter</fullName>
    </recommendedName>
</protein>
<dbReference type="AlphaFoldDB" id="A0A1A6G2C9"/>
<evidence type="ECO:0000313" key="8">
    <source>
        <dbReference type="EMBL" id="OBS60343.1"/>
    </source>
</evidence>
<keyword evidence="3 7" id="KW-0812">Transmembrane</keyword>
<dbReference type="PANTHER" id="PTHR11616:SF233">
    <property type="entry name" value="TRANSPORTER"/>
    <property type="match status" value="1"/>
</dbReference>
<evidence type="ECO:0000256" key="4">
    <source>
        <dbReference type="ARBA" id="ARBA00022989"/>
    </source>
</evidence>
<name>A0A1A6G2C9_NEOLE</name>
<evidence type="ECO:0000256" key="5">
    <source>
        <dbReference type="ARBA" id="ARBA00023136"/>
    </source>
</evidence>
<reference evidence="8 9" key="1">
    <citation type="submission" date="2016-06" db="EMBL/GenBank/DDBJ databases">
        <title>The Draft Genome Sequence and Annotation of the Desert Woodrat Neotoma lepida.</title>
        <authorList>
            <person name="Campbell M."/>
            <person name="Oakeson K.F."/>
            <person name="Yandell M."/>
            <person name="Halpert J.R."/>
            <person name="Dearing D."/>
        </authorList>
    </citation>
    <scope>NUCLEOTIDE SEQUENCE [LARGE SCALE GENOMIC DNA]</scope>
    <source>
        <strain evidence="8">417</strain>
        <tissue evidence="8">Liver</tissue>
    </source>
</reference>